<dbReference type="EMBL" id="PVXL01000072">
    <property type="protein sequence ID" value="PRR69606.1"/>
    <property type="molecule type" value="Genomic_DNA"/>
</dbReference>
<dbReference type="AlphaFoldDB" id="A0A9X7J1E4"/>
<protein>
    <submittedName>
        <fullName evidence="2">Phage portal protein, SPP1 Gp6-like</fullName>
    </submittedName>
</protein>
<accession>A0A9X7J1E4</accession>
<dbReference type="Pfam" id="PF05133">
    <property type="entry name" value="SPP1_portal"/>
    <property type="match status" value="1"/>
</dbReference>
<feature type="region of interest" description="Disordered" evidence="1">
    <location>
        <begin position="454"/>
        <end position="482"/>
    </location>
</feature>
<sequence length="482" mass="55070">MICLAEEKWETWPPEGHEKRLENYARYRLLFFGRHDEVYSRVQAWLDREMDKTIVYIVANFAGLISKICADLLFGEQIRVVVGEEDSQEQQAVDKIISDNNLHTVNYEMALSASWRGDAVYKARFGKYRDWSEGEQAIIEAVPANIFFPHLNGDNVQEMTGATLAWVKEDGDRRYLRKEIHLPGIIRNELWLLDGSRIRRQVPLSTLPEYEGLPEEQETGYPGLLVEHVPNWRLDDMFWGISDYVDLESMFDELNNRVSKISRILDKHSDPKLIVPPGLMRYDEKLRRWYIEKEDLQVVEVDQEQAGDLPKYLVWDAQLEAAFKQIDKLLELLMMMSEVSPAAFGLDKAGVAESGRALKFRLIRTLAKINRKKLYFDQGLKNILYAAQVLDVTHGRGGYEPKIPRIEWADGLPVDQMEQAEVEQIRLASGNTSLESSVRRLDGLDGKALQEELDRIRGGRQGQAPSAPRVSLPPAVGQGGGS</sequence>
<dbReference type="InterPro" id="IPR021145">
    <property type="entry name" value="Portal_protein_SPP1_Gp6-like"/>
</dbReference>
<reference evidence="2 3" key="1">
    <citation type="submission" date="2018-03" db="EMBL/GenBank/DDBJ databases">
        <title>Genome sequence of Moorella stamsii DSM 26217.</title>
        <authorList>
            <person name="Poehlein A."/>
            <person name="Daniel R."/>
        </authorList>
    </citation>
    <scope>NUCLEOTIDE SEQUENCE [LARGE SCALE GENOMIC DNA]</scope>
    <source>
        <strain evidence="3">DSM 26217</strain>
    </source>
</reference>
<keyword evidence="3" id="KW-1185">Reference proteome</keyword>
<gene>
    <name evidence="2" type="ORF">MOST_30280</name>
</gene>
<evidence type="ECO:0000313" key="2">
    <source>
        <dbReference type="EMBL" id="PRR69606.1"/>
    </source>
</evidence>
<evidence type="ECO:0000256" key="1">
    <source>
        <dbReference type="SAM" id="MobiDB-lite"/>
    </source>
</evidence>
<organism evidence="2 3">
    <name type="scientific">Neomoorella stamsii</name>
    <dbReference type="NCBI Taxonomy" id="1266720"/>
    <lineage>
        <taxon>Bacteria</taxon>
        <taxon>Bacillati</taxon>
        <taxon>Bacillota</taxon>
        <taxon>Clostridia</taxon>
        <taxon>Neomoorellales</taxon>
        <taxon>Neomoorellaceae</taxon>
        <taxon>Neomoorella</taxon>
    </lineage>
</organism>
<proteinExistence type="predicted"/>
<evidence type="ECO:0000313" key="3">
    <source>
        <dbReference type="Proteomes" id="UP000239430"/>
    </source>
</evidence>
<dbReference type="Proteomes" id="UP000239430">
    <property type="component" value="Unassembled WGS sequence"/>
</dbReference>
<comment type="caution">
    <text evidence="2">The sequence shown here is derived from an EMBL/GenBank/DDBJ whole genome shotgun (WGS) entry which is preliminary data.</text>
</comment>
<name>A0A9X7J1E4_9FIRM</name>